<reference evidence="3" key="1">
    <citation type="submission" date="2016-10" db="EMBL/GenBank/DDBJ databases">
        <title>Sequence of Gallionella enrichment culture.</title>
        <authorList>
            <person name="Poehlein A."/>
            <person name="Muehling M."/>
            <person name="Daniel R."/>
        </authorList>
    </citation>
    <scope>NUCLEOTIDE SEQUENCE</scope>
</reference>
<comment type="caution">
    <text evidence="3">The sequence shown here is derived from an EMBL/GenBank/DDBJ whole genome shotgun (WGS) entry which is preliminary data.</text>
</comment>
<name>A0A1J5PU59_9ZZZZ</name>
<evidence type="ECO:0000313" key="3">
    <source>
        <dbReference type="EMBL" id="OIQ74666.1"/>
    </source>
</evidence>
<evidence type="ECO:0000256" key="1">
    <source>
        <dbReference type="ARBA" id="ARBA00022614"/>
    </source>
</evidence>
<dbReference type="Pfam" id="PF12799">
    <property type="entry name" value="LRR_4"/>
    <property type="match status" value="1"/>
</dbReference>
<organism evidence="3">
    <name type="scientific">mine drainage metagenome</name>
    <dbReference type="NCBI Taxonomy" id="410659"/>
    <lineage>
        <taxon>unclassified sequences</taxon>
        <taxon>metagenomes</taxon>
        <taxon>ecological metagenomes</taxon>
    </lineage>
</organism>
<evidence type="ECO:0000256" key="2">
    <source>
        <dbReference type="ARBA" id="ARBA00022737"/>
    </source>
</evidence>
<dbReference type="EMBL" id="MLJW01002425">
    <property type="protein sequence ID" value="OIQ74666.1"/>
    <property type="molecule type" value="Genomic_DNA"/>
</dbReference>
<protein>
    <submittedName>
        <fullName evidence="3">Leucine rich repeats (2 copies)</fullName>
    </submittedName>
</protein>
<gene>
    <name evidence="3" type="ORF">GALL_436770</name>
</gene>
<dbReference type="AlphaFoldDB" id="A0A1J5PU59"/>
<keyword evidence="2" id="KW-0677">Repeat</keyword>
<proteinExistence type="predicted"/>
<dbReference type="InterPro" id="IPR032675">
    <property type="entry name" value="LRR_dom_sf"/>
</dbReference>
<keyword evidence="1" id="KW-0433">Leucine-rich repeat</keyword>
<dbReference type="InterPro" id="IPR025875">
    <property type="entry name" value="Leu-rich_rpt_4"/>
</dbReference>
<dbReference type="Gene3D" id="3.80.10.10">
    <property type="entry name" value="Ribonuclease Inhibitor"/>
    <property type="match status" value="1"/>
</dbReference>
<accession>A0A1J5PU59</accession>
<sequence length="384" mass="42126">MSTATKTSSAYEEAKRRIAHAMAEGATTLDLSIDELSAIPAEIAEFASLRTLIIWGAPVTDLTYISELKSLQILDLKETLVTDLSPLHSLPDLKSLDLRNTRVDDLVPLTRHNFLASLLLDNTAVTDLRPIRDLGTLNPIRLAGYFGLHFANTSATHLDPELARLSRIEDDHIRTRDTLAYLNALDDAAYDRLLADGPPDQPLPRQRPDTARAIARAMTPSLRHLSLADVQKALDTSYPDLRDRAQYVMSLILEEEAVHRLIPTPNDKGTLEDYQRKENFLATMRLSVQAFYAALPDHAGETVPDARCKKIKDRLVNLAQKIDAAIDFLDNHEGSYGSLYKIGLISSVAGLLCLFPGVTFAPAALISGGVIGATTVKLKVSNGK</sequence>
<dbReference type="SUPFAM" id="SSF52058">
    <property type="entry name" value="L domain-like"/>
    <property type="match status" value="1"/>
</dbReference>